<dbReference type="PANTHER" id="PTHR48090:SF1">
    <property type="entry name" value="PROPHAGE BACTOPRENOL GLUCOSYL TRANSFERASE HOMOLOG"/>
    <property type="match status" value="1"/>
</dbReference>
<evidence type="ECO:0000313" key="10">
    <source>
        <dbReference type="Proteomes" id="UP000286773"/>
    </source>
</evidence>
<comment type="caution">
    <text evidence="9">The sequence shown here is derived from an EMBL/GenBank/DDBJ whole genome shotgun (WGS) entry which is preliminary data.</text>
</comment>
<proteinExistence type="predicted"/>
<evidence type="ECO:0000256" key="5">
    <source>
        <dbReference type="ARBA" id="ARBA00022989"/>
    </source>
</evidence>
<evidence type="ECO:0000256" key="1">
    <source>
        <dbReference type="ARBA" id="ARBA00004141"/>
    </source>
</evidence>
<organism evidence="9 10">
    <name type="scientific">Vagococcus acidifermentans</name>
    <dbReference type="NCBI Taxonomy" id="564710"/>
    <lineage>
        <taxon>Bacteria</taxon>
        <taxon>Bacillati</taxon>
        <taxon>Bacillota</taxon>
        <taxon>Bacilli</taxon>
        <taxon>Lactobacillales</taxon>
        <taxon>Enterococcaceae</taxon>
        <taxon>Vagococcus</taxon>
    </lineage>
</organism>
<dbReference type="Gene3D" id="3.90.550.10">
    <property type="entry name" value="Spore Coat Polysaccharide Biosynthesis Protein SpsA, Chain A"/>
    <property type="match status" value="1"/>
</dbReference>
<dbReference type="CDD" id="cd04187">
    <property type="entry name" value="DPM1_like_bac"/>
    <property type="match status" value="1"/>
</dbReference>
<name>A0A430ATT7_9ENTE</name>
<evidence type="ECO:0000313" key="9">
    <source>
        <dbReference type="EMBL" id="RSU11461.1"/>
    </source>
</evidence>
<evidence type="ECO:0000256" key="7">
    <source>
        <dbReference type="SAM" id="Phobius"/>
    </source>
</evidence>
<feature type="domain" description="Glycosyltransferase 2-like" evidence="8">
    <location>
        <begin position="6"/>
        <end position="175"/>
    </location>
</feature>
<evidence type="ECO:0000256" key="4">
    <source>
        <dbReference type="ARBA" id="ARBA00022692"/>
    </source>
</evidence>
<protein>
    <submittedName>
        <fullName evidence="9">Glycosyltransferase</fullName>
    </submittedName>
</protein>
<accession>A0A430ATT7</accession>
<reference evidence="9 10" key="1">
    <citation type="submission" date="2017-05" db="EMBL/GenBank/DDBJ databases">
        <title>Vagococcus spp. assemblies.</title>
        <authorList>
            <person name="Gulvik C.A."/>
        </authorList>
    </citation>
    <scope>NUCLEOTIDE SEQUENCE [LARGE SCALE GENOMIC DNA]</scope>
    <source>
        <strain evidence="9 10">LMG 24798</strain>
    </source>
</reference>
<dbReference type="SUPFAM" id="SSF53448">
    <property type="entry name" value="Nucleotide-diphospho-sugar transferases"/>
    <property type="match status" value="1"/>
</dbReference>
<evidence type="ECO:0000259" key="8">
    <source>
        <dbReference type="Pfam" id="PF00535"/>
    </source>
</evidence>
<evidence type="ECO:0000256" key="2">
    <source>
        <dbReference type="ARBA" id="ARBA00022676"/>
    </source>
</evidence>
<dbReference type="GO" id="GO:0016757">
    <property type="term" value="F:glycosyltransferase activity"/>
    <property type="evidence" value="ECO:0007669"/>
    <property type="project" value="UniProtKB-KW"/>
</dbReference>
<dbReference type="AlphaFoldDB" id="A0A430ATT7"/>
<keyword evidence="10" id="KW-1185">Reference proteome</keyword>
<dbReference type="Pfam" id="PF00535">
    <property type="entry name" value="Glycos_transf_2"/>
    <property type="match status" value="1"/>
</dbReference>
<dbReference type="PANTHER" id="PTHR48090">
    <property type="entry name" value="UNDECAPRENYL-PHOSPHATE 4-DEOXY-4-FORMAMIDO-L-ARABINOSE TRANSFERASE-RELATED"/>
    <property type="match status" value="1"/>
</dbReference>
<sequence>MTHTLTIIIPCYNEEEMLPVSSAKITEELTRLIDTNKVSAQSCLLFVDDGSRDDTWQIIEQLHEKNPVWLKGLKLSRNFGHQHALLAGMSAACGRSEMVVTIDADLQDDIHAIEKMVDAYNEGYDVVYGVRSNRDTDTAFKRQTAALFYQLMRKIGVEMVPNHADFRLLSRRAVAALLSFKEQNLFLRGLVPLVGFPSAKVYYFREKRAAGESKYPLKKMVQFAMEGISSFSIMPIRLVRNLGLLTFLIGIVYMFYVLVQKMSGNTETGWSSLAMSIWLLGGVQLIGLSIIGEYIGKIYSEVKRRPRFIIEKNLYSEEQHHHESTDTTHSI</sequence>
<evidence type="ECO:0000256" key="3">
    <source>
        <dbReference type="ARBA" id="ARBA00022679"/>
    </source>
</evidence>
<comment type="subcellular location">
    <subcellularLocation>
        <location evidence="1">Membrane</location>
        <topology evidence="1">Multi-pass membrane protein</topology>
    </subcellularLocation>
</comment>
<dbReference type="Proteomes" id="UP000286773">
    <property type="component" value="Unassembled WGS sequence"/>
</dbReference>
<dbReference type="InterPro" id="IPR050256">
    <property type="entry name" value="Glycosyltransferase_2"/>
</dbReference>
<dbReference type="InterPro" id="IPR001173">
    <property type="entry name" value="Glyco_trans_2-like"/>
</dbReference>
<keyword evidence="5 7" id="KW-1133">Transmembrane helix</keyword>
<dbReference type="InterPro" id="IPR029044">
    <property type="entry name" value="Nucleotide-diphossugar_trans"/>
</dbReference>
<dbReference type="EMBL" id="NGKC01000008">
    <property type="protein sequence ID" value="RSU11461.1"/>
    <property type="molecule type" value="Genomic_DNA"/>
</dbReference>
<keyword evidence="4 7" id="KW-0812">Transmembrane</keyword>
<keyword evidence="2" id="KW-0328">Glycosyltransferase</keyword>
<feature type="transmembrane region" description="Helical" evidence="7">
    <location>
        <begin position="270"/>
        <end position="295"/>
    </location>
</feature>
<gene>
    <name evidence="9" type="ORF">CBF27_08160</name>
</gene>
<keyword evidence="6 7" id="KW-0472">Membrane</keyword>
<dbReference type="OrthoDB" id="9807778at2"/>
<evidence type="ECO:0000256" key="6">
    <source>
        <dbReference type="ARBA" id="ARBA00023136"/>
    </source>
</evidence>
<dbReference type="RefSeq" id="WP_126813826.1">
    <property type="nucleotide sequence ID" value="NZ_NGKC01000008.1"/>
</dbReference>
<keyword evidence="3 9" id="KW-0808">Transferase</keyword>
<dbReference type="GO" id="GO:0005886">
    <property type="term" value="C:plasma membrane"/>
    <property type="evidence" value="ECO:0007669"/>
    <property type="project" value="TreeGrafter"/>
</dbReference>
<feature type="transmembrane region" description="Helical" evidence="7">
    <location>
        <begin position="238"/>
        <end position="258"/>
    </location>
</feature>